<sequence length="62" mass="6659">SKYCDSQEVMRTTSLRCQGGKGGNEDIRREGGAFPDSNFSLQQSCSANLQACGEVDTARVQA</sequence>
<keyword evidence="2" id="KW-1185">Reference proteome</keyword>
<proteinExistence type="predicted"/>
<feature type="non-terminal residue" evidence="1">
    <location>
        <position position="1"/>
    </location>
</feature>
<dbReference type="Proteomes" id="UP000499080">
    <property type="component" value="Unassembled WGS sequence"/>
</dbReference>
<comment type="caution">
    <text evidence="1">The sequence shown here is derived from an EMBL/GenBank/DDBJ whole genome shotgun (WGS) entry which is preliminary data.</text>
</comment>
<reference evidence="1 2" key="1">
    <citation type="journal article" date="2019" name="Sci. Rep.">
        <title>Orb-weaving spider Araneus ventricosus genome elucidates the spidroin gene catalogue.</title>
        <authorList>
            <person name="Kono N."/>
            <person name="Nakamura H."/>
            <person name="Ohtoshi R."/>
            <person name="Moran D.A.P."/>
            <person name="Shinohara A."/>
            <person name="Yoshida Y."/>
            <person name="Fujiwara M."/>
            <person name="Mori M."/>
            <person name="Tomita M."/>
            <person name="Arakawa K."/>
        </authorList>
    </citation>
    <scope>NUCLEOTIDE SEQUENCE [LARGE SCALE GENOMIC DNA]</scope>
</reference>
<protein>
    <submittedName>
        <fullName evidence="1">Uncharacterized protein</fullName>
    </submittedName>
</protein>
<evidence type="ECO:0000313" key="1">
    <source>
        <dbReference type="EMBL" id="GBL93908.1"/>
    </source>
</evidence>
<name>A0A4Y2BPB8_ARAVE</name>
<dbReference type="AlphaFoldDB" id="A0A4Y2BPB8"/>
<dbReference type="EMBL" id="BGPR01084061">
    <property type="protein sequence ID" value="GBL93908.1"/>
    <property type="molecule type" value="Genomic_DNA"/>
</dbReference>
<gene>
    <name evidence="1" type="ORF">AVEN_189636_1</name>
</gene>
<evidence type="ECO:0000313" key="2">
    <source>
        <dbReference type="Proteomes" id="UP000499080"/>
    </source>
</evidence>
<accession>A0A4Y2BPB8</accession>
<organism evidence="1 2">
    <name type="scientific">Araneus ventricosus</name>
    <name type="common">Orbweaver spider</name>
    <name type="synonym">Epeira ventricosa</name>
    <dbReference type="NCBI Taxonomy" id="182803"/>
    <lineage>
        <taxon>Eukaryota</taxon>
        <taxon>Metazoa</taxon>
        <taxon>Ecdysozoa</taxon>
        <taxon>Arthropoda</taxon>
        <taxon>Chelicerata</taxon>
        <taxon>Arachnida</taxon>
        <taxon>Araneae</taxon>
        <taxon>Araneomorphae</taxon>
        <taxon>Entelegynae</taxon>
        <taxon>Araneoidea</taxon>
        <taxon>Araneidae</taxon>
        <taxon>Araneus</taxon>
    </lineage>
</organism>